<comment type="caution">
    <text evidence="6">The sequence shown here is derived from an EMBL/GenBank/DDBJ whole genome shotgun (WGS) entry which is preliminary data.</text>
</comment>
<proteinExistence type="predicted"/>
<organism evidence="6 7">
    <name type="scientific">Nocardia beijingensis</name>
    <dbReference type="NCBI Taxonomy" id="95162"/>
    <lineage>
        <taxon>Bacteria</taxon>
        <taxon>Bacillati</taxon>
        <taxon>Actinomycetota</taxon>
        <taxon>Actinomycetes</taxon>
        <taxon>Mycobacteriales</taxon>
        <taxon>Nocardiaceae</taxon>
        <taxon>Nocardia</taxon>
    </lineage>
</organism>
<dbReference type="RefSeq" id="WP_324191101.1">
    <property type="nucleotide sequence ID" value="NZ_JADLRZ010000011.1"/>
</dbReference>
<dbReference type="InterPro" id="IPR050109">
    <property type="entry name" value="HTH-type_TetR-like_transc_reg"/>
</dbReference>
<dbReference type="InterPro" id="IPR009057">
    <property type="entry name" value="Homeodomain-like_sf"/>
</dbReference>
<dbReference type="Proteomes" id="UP001611450">
    <property type="component" value="Unassembled WGS sequence"/>
</dbReference>
<evidence type="ECO:0000313" key="6">
    <source>
        <dbReference type="EMBL" id="MFI2319441.1"/>
    </source>
</evidence>
<reference evidence="6 7" key="1">
    <citation type="submission" date="2024-10" db="EMBL/GenBank/DDBJ databases">
        <title>The Natural Products Discovery Center: Release of the First 8490 Sequenced Strains for Exploring Actinobacteria Biosynthetic Diversity.</title>
        <authorList>
            <person name="Kalkreuter E."/>
            <person name="Kautsar S.A."/>
            <person name="Yang D."/>
            <person name="Bader C.D."/>
            <person name="Teijaro C.N."/>
            <person name="Fluegel L."/>
            <person name="Davis C.M."/>
            <person name="Simpson J.R."/>
            <person name="Lauterbach L."/>
            <person name="Steele A.D."/>
            <person name="Gui C."/>
            <person name="Meng S."/>
            <person name="Li G."/>
            <person name="Viehrig K."/>
            <person name="Ye F."/>
            <person name="Su P."/>
            <person name="Kiefer A.F."/>
            <person name="Nichols A."/>
            <person name="Cepeda A.J."/>
            <person name="Yan W."/>
            <person name="Fan B."/>
            <person name="Jiang Y."/>
            <person name="Adhikari A."/>
            <person name="Zheng C.-J."/>
            <person name="Schuster L."/>
            <person name="Cowan T.M."/>
            <person name="Smanski M.J."/>
            <person name="Chevrette M.G."/>
            <person name="De Carvalho L.P.S."/>
            <person name="Shen B."/>
        </authorList>
    </citation>
    <scope>NUCLEOTIDE SEQUENCE [LARGE SCALE GENOMIC DNA]</scope>
    <source>
        <strain evidence="6 7">NPDC019626</strain>
    </source>
</reference>
<dbReference type="EMBL" id="JBIRXV010000001">
    <property type="protein sequence ID" value="MFI2319441.1"/>
    <property type="molecule type" value="Genomic_DNA"/>
</dbReference>
<dbReference type="InterPro" id="IPR036271">
    <property type="entry name" value="Tet_transcr_reg_TetR-rel_C_sf"/>
</dbReference>
<dbReference type="SUPFAM" id="SSF46689">
    <property type="entry name" value="Homeodomain-like"/>
    <property type="match status" value="1"/>
</dbReference>
<dbReference type="PRINTS" id="PR00455">
    <property type="entry name" value="HTHTETR"/>
</dbReference>
<evidence type="ECO:0000256" key="3">
    <source>
        <dbReference type="ARBA" id="ARBA00023163"/>
    </source>
</evidence>
<evidence type="ECO:0000256" key="2">
    <source>
        <dbReference type="ARBA" id="ARBA00023125"/>
    </source>
</evidence>
<dbReference type="SUPFAM" id="SSF48498">
    <property type="entry name" value="Tetracyclin repressor-like, C-terminal domain"/>
    <property type="match status" value="1"/>
</dbReference>
<keyword evidence="1" id="KW-0805">Transcription regulation</keyword>
<keyword evidence="2 4" id="KW-0238">DNA-binding</keyword>
<dbReference type="InterPro" id="IPR049445">
    <property type="entry name" value="TetR_SbtR-like_C"/>
</dbReference>
<keyword evidence="7" id="KW-1185">Reference proteome</keyword>
<keyword evidence="3" id="KW-0804">Transcription</keyword>
<dbReference type="PANTHER" id="PTHR30055">
    <property type="entry name" value="HTH-TYPE TRANSCRIPTIONAL REGULATOR RUTR"/>
    <property type="match status" value="1"/>
</dbReference>
<protein>
    <submittedName>
        <fullName evidence="6">TetR/AcrR family transcriptional regulator</fullName>
    </submittedName>
</protein>
<dbReference type="Gene3D" id="1.10.357.10">
    <property type="entry name" value="Tetracycline Repressor, domain 2"/>
    <property type="match status" value="1"/>
</dbReference>
<evidence type="ECO:0000256" key="4">
    <source>
        <dbReference type="PROSITE-ProRule" id="PRU00335"/>
    </source>
</evidence>
<gene>
    <name evidence="6" type="ORF">ACH47G_03050</name>
</gene>
<feature type="DNA-binding region" description="H-T-H motif" evidence="4">
    <location>
        <begin position="60"/>
        <end position="79"/>
    </location>
</feature>
<evidence type="ECO:0000313" key="7">
    <source>
        <dbReference type="Proteomes" id="UP001611450"/>
    </source>
</evidence>
<dbReference type="InterPro" id="IPR001647">
    <property type="entry name" value="HTH_TetR"/>
</dbReference>
<dbReference type="Pfam" id="PF00440">
    <property type="entry name" value="TetR_N"/>
    <property type="match status" value="1"/>
</dbReference>
<dbReference type="PROSITE" id="PS50977">
    <property type="entry name" value="HTH_TETR_2"/>
    <property type="match status" value="1"/>
</dbReference>
<evidence type="ECO:0000256" key="1">
    <source>
        <dbReference type="ARBA" id="ARBA00023015"/>
    </source>
</evidence>
<dbReference type="Pfam" id="PF21597">
    <property type="entry name" value="TetR_C_43"/>
    <property type="match status" value="1"/>
</dbReference>
<dbReference type="PANTHER" id="PTHR30055:SF234">
    <property type="entry name" value="HTH-TYPE TRANSCRIPTIONAL REGULATOR BETI"/>
    <property type="match status" value="1"/>
</dbReference>
<evidence type="ECO:0000259" key="5">
    <source>
        <dbReference type="PROSITE" id="PS50977"/>
    </source>
</evidence>
<sequence length="210" mass="22345">MSSQLPIRPKPESLSGSLSVEYGEALRFARGVMRSHAQRNYNRILAAAAAVFAESGPDASLNEVARRADVGPGTLYRHFPDRQSLQLAVLQDRIEALCRCGEELLSAPDAHAALGEWLRALLSHARNDRGLGAAALTGPIGSNFECRDAIRRTAEKLLTRAQGAGTVRTDTSADDLIQLVAGIGLAATDSRDAGQPDRLLGIAVDGLITH</sequence>
<accession>A0ABW7WBB4</accession>
<feature type="domain" description="HTH tetR-type" evidence="5">
    <location>
        <begin position="38"/>
        <end position="97"/>
    </location>
</feature>
<name>A0ABW7WBB4_9NOCA</name>